<comment type="similarity">
    <text evidence="1">Belongs to the helicase family.</text>
</comment>
<evidence type="ECO:0000256" key="2">
    <source>
        <dbReference type="SAM" id="MobiDB-lite"/>
    </source>
</evidence>
<dbReference type="GO" id="GO:0005524">
    <property type="term" value="F:ATP binding"/>
    <property type="evidence" value="ECO:0007669"/>
    <property type="project" value="UniProtKB-KW"/>
</dbReference>
<feature type="domain" description="DNA helicase Pif1-like DEAD-box helicase" evidence="3">
    <location>
        <begin position="555"/>
        <end position="619"/>
    </location>
</feature>
<dbReference type="GO" id="GO:0006281">
    <property type="term" value="P:DNA repair"/>
    <property type="evidence" value="ECO:0007669"/>
    <property type="project" value="UniProtKB-KW"/>
</dbReference>
<keyword evidence="1" id="KW-0234">DNA repair</keyword>
<accession>A0A6L2MMB1</accession>
<keyword evidence="1" id="KW-0067">ATP-binding</keyword>
<feature type="region of interest" description="Disordered" evidence="2">
    <location>
        <begin position="487"/>
        <end position="555"/>
    </location>
</feature>
<dbReference type="InterPro" id="IPR010285">
    <property type="entry name" value="DNA_helicase_pif1-like_DEAD"/>
</dbReference>
<dbReference type="GO" id="GO:0000723">
    <property type="term" value="P:telomere maintenance"/>
    <property type="evidence" value="ECO:0007669"/>
    <property type="project" value="InterPro"/>
</dbReference>
<keyword evidence="1" id="KW-0547">Nucleotide-binding</keyword>
<dbReference type="PANTHER" id="PTHR10492">
    <property type="match status" value="1"/>
</dbReference>
<dbReference type="PANTHER" id="PTHR10492:SF57">
    <property type="entry name" value="ATP-DEPENDENT DNA HELICASE"/>
    <property type="match status" value="1"/>
</dbReference>
<comment type="catalytic activity">
    <reaction evidence="1">
        <text>ATP + H2O = ADP + phosphate + H(+)</text>
        <dbReference type="Rhea" id="RHEA:13065"/>
        <dbReference type="ChEBI" id="CHEBI:15377"/>
        <dbReference type="ChEBI" id="CHEBI:15378"/>
        <dbReference type="ChEBI" id="CHEBI:30616"/>
        <dbReference type="ChEBI" id="CHEBI:43474"/>
        <dbReference type="ChEBI" id="CHEBI:456216"/>
        <dbReference type="EC" id="5.6.2.3"/>
    </reaction>
</comment>
<comment type="caution">
    <text evidence="4">The sequence shown here is derived from an EMBL/GenBank/DDBJ whole genome shotgun (WGS) entry which is preliminary data.</text>
</comment>
<evidence type="ECO:0000256" key="1">
    <source>
        <dbReference type="RuleBase" id="RU363044"/>
    </source>
</evidence>
<keyword evidence="1" id="KW-0233">DNA recombination</keyword>
<keyword evidence="1" id="KW-0347">Helicase</keyword>
<gene>
    <name evidence="4" type="ORF">Tci_046457</name>
</gene>
<evidence type="ECO:0000313" key="4">
    <source>
        <dbReference type="EMBL" id="GEU74479.1"/>
    </source>
</evidence>
<proteinExistence type="inferred from homology"/>
<dbReference type="GO" id="GO:0006310">
    <property type="term" value="P:DNA recombination"/>
    <property type="evidence" value="ECO:0007669"/>
    <property type="project" value="UniProtKB-KW"/>
</dbReference>
<dbReference type="AlphaFoldDB" id="A0A6L2MMB1"/>
<dbReference type="GO" id="GO:0043139">
    <property type="term" value="F:5'-3' DNA helicase activity"/>
    <property type="evidence" value="ECO:0007669"/>
    <property type="project" value="UniProtKB-EC"/>
</dbReference>
<keyword evidence="1" id="KW-0227">DNA damage</keyword>
<organism evidence="4">
    <name type="scientific">Tanacetum cinerariifolium</name>
    <name type="common">Dalmatian daisy</name>
    <name type="synonym">Chrysanthemum cinerariifolium</name>
    <dbReference type="NCBI Taxonomy" id="118510"/>
    <lineage>
        <taxon>Eukaryota</taxon>
        <taxon>Viridiplantae</taxon>
        <taxon>Streptophyta</taxon>
        <taxon>Embryophyta</taxon>
        <taxon>Tracheophyta</taxon>
        <taxon>Spermatophyta</taxon>
        <taxon>Magnoliopsida</taxon>
        <taxon>eudicotyledons</taxon>
        <taxon>Gunneridae</taxon>
        <taxon>Pentapetalae</taxon>
        <taxon>asterids</taxon>
        <taxon>campanulids</taxon>
        <taxon>Asterales</taxon>
        <taxon>Asteraceae</taxon>
        <taxon>Asteroideae</taxon>
        <taxon>Anthemideae</taxon>
        <taxon>Anthemidinae</taxon>
        <taxon>Tanacetum</taxon>
    </lineage>
</organism>
<dbReference type="EC" id="5.6.2.3" evidence="1"/>
<evidence type="ECO:0000259" key="3">
    <source>
        <dbReference type="Pfam" id="PF05970"/>
    </source>
</evidence>
<feature type="compositionally biased region" description="Basic and acidic residues" evidence="2">
    <location>
        <begin position="523"/>
        <end position="543"/>
    </location>
</feature>
<keyword evidence="1" id="KW-0378">Hydrolase</keyword>
<dbReference type="Gene3D" id="2.40.50.140">
    <property type="entry name" value="Nucleic acid-binding proteins"/>
    <property type="match status" value="1"/>
</dbReference>
<dbReference type="Pfam" id="PF05970">
    <property type="entry name" value="PIF1"/>
    <property type="match status" value="1"/>
</dbReference>
<comment type="cofactor">
    <cofactor evidence="1">
        <name>Mg(2+)</name>
        <dbReference type="ChEBI" id="CHEBI:18420"/>
    </cofactor>
</comment>
<name>A0A6L2MMB1_TANCI</name>
<sequence length="637" mass="70994">MQLQLGILKRNLGSGAADSSLVSQGVNFRDLPDVVVNKYNEIGLDTKVERKTLASGNPLAILHRVQDKVLVRKLLNSVPKKFLPIVASIVQYQEIDTMQFEEAVGRITAFEERLKSQDEPENNYQNKLLLASSNNQGVRTVRGRGERVGTLSAVNMQVKLAGDATEPCLVSNSLASVTEIWCIIIKLSIALSVHGYCIECAGYLYCLHPFIIPLPSLQSAITIIQGMSTITQGISSSDASLEVEISSDMPVTKNVVKKKQDKPDKGSESNSELFLNQLGLNLTGIIIVMLGRMWDNDAYMLEFDGSKTIRKASVKKYGFVRYPFQLQDFDGIESSDNKYLIDVVGYMTNVERINHLKSCSRNLDFHLANHRVTLCGSLEDVLIEKKPNRLVCAQLFYLQPVPRSTTVNKFYLSSTSSTVIYDDDTIPAIKALKKRKQNSGTSVDLSQTRAETLEKLLMIRKGWNFPSCESNTYSLMDTVDEILPSEGIDGSVGSSNLDDYPDNQPQKMKRIVHDPSIVTPSKPVEERKKSRMDVEDSETKNSKDSANAKGKKGVVEPSAKKRKNYVFEALDKTLQDILGYKNQARRNCILGGMTVLLGEDFRQILPVIPNAKRPESWTALRGTISGHKFRRAKDLND</sequence>
<dbReference type="InterPro" id="IPR012340">
    <property type="entry name" value="NA-bd_OB-fold"/>
</dbReference>
<dbReference type="GO" id="GO:0016787">
    <property type="term" value="F:hydrolase activity"/>
    <property type="evidence" value="ECO:0007669"/>
    <property type="project" value="UniProtKB-KW"/>
</dbReference>
<dbReference type="EMBL" id="BKCJ010006893">
    <property type="protein sequence ID" value="GEU74479.1"/>
    <property type="molecule type" value="Genomic_DNA"/>
</dbReference>
<protein>
    <recommendedName>
        <fullName evidence="1">ATP-dependent DNA helicase</fullName>
        <ecNumber evidence="1">5.6.2.3</ecNumber>
    </recommendedName>
</protein>
<reference evidence="4" key="1">
    <citation type="journal article" date="2019" name="Sci. Rep.">
        <title>Draft genome of Tanacetum cinerariifolium, the natural source of mosquito coil.</title>
        <authorList>
            <person name="Yamashiro T."/>
            <person name="Shiraishi A."/>
            <person name="Satake H."/>
            <person name="Nakayama K."/>
        </authorList>
    </citation>
    <scope>NUCLEOTIDE SEQUENCE</scope>
</reference>